<dbReference type="InterPro" id="IPR032466">
    <property type="entry name" value="Metal_Hydrolase"/>
</dbReference>
<protein>
    <submittedName>
        <fullName evidence="3">Putative aminohydrolase SsnA</fullName>
        <ecNumber evidence="3">3.-.-.-</ecNumber>
    </submittedName>
</protein>
<evidence type="ECO:0000259" key="2">
    <source>
        <dbReference type="Pfam" id="PF01979"/>
    </source>
</evidence>
<dbReference type="InterPro" id="IPR011059">
    <property type="entry name" value="Metal-dep_hydrolase_composite"/>
</dbReference>
<dbReference type="PANTHER" id="PTHR43794">
    <property type="entry name" value="AMINOHYDROLASE SSNA-RELATED"/>
    <property type="match status" value="1"/>
</dbReference>
<dbReference type="InterPro" id="IPR050287">
    <property type="entry name" value="MTA/SAH_deaminase"/>
</dbReference>
<dbReference type="PANTHER" id="PTHR43794:SF11">
    <property type="entry name" value="AMIDOHYDROLASE-RELATED DOMAIN-CONTAINING PROTEIN"/>
    <property type="match status" value="1"/>
</dbReference>
<dbReference type="SUPFAM" id="SSF51556">
    <property type="entry name" value="Metallo-dependent hydrolases"/>
    <property type="match status" value="1"/>
</dbReference>
<dbReference type="EC" id="3.-.-.-" evidence="3"/>
<comment type="caution">
    <text evidence="3">The sequence shown here is derived from an EMBL/GenBank/DDBJ whole genome shotgun (WGS) entry which is preliminary data.</text>
</comment>
<gene>
    <name evidence="3" type="primary">ssnA_11</name>
    <name evidence="3" type="ORF">SDC9_112008</name>
</gene>
<sequence>MGIKVCMGNDGFSNAMWDEWRSCYLAHKLWHRDPQRMNGAKVIEMGAYNNAEMASHFFPWDGKVGIIEEGAQADLILVDYLPFTEINTGNLPWQILFGFRDSMVTATMVAGKFLMKDRQLLSLDKEEVIRKAYKLSKEVWVRYQKQFEH</sequence>
<proteinExistence type="predicted"/>
<feature type="domain" description="Amidohydrolase-related" evidence="2">
    <location>
        <begin position="2"/>
        <end position="113"/>
    </location>
</feature>
<dbReference type="AlphaFoldDB" id="A0A645BIV1"/>
<dbReference type="GO" id="GO:0016810">
    <property type="term" value="F:hydrolase activity, acting on carbon-nitrogen (but not peptide) bonds"/>
    <property type="evidence" value="ECO:0007669"/>
    <property type="project" value="InterPro"/>
</dbReference>
<dbReference type="Gene3D" id="3.20.20.140">
    <property type="entry name" value="Metal-dependent hydrolases"/>
    <property type="match status" value="1"/>
</dbReference>
<evidence type="ECO:0000313" key="3">
    <source>
        <dbReference type="EMBL" id="MPM65116.1"/>
    </source>
</evidence>
<evidence type="ECO:0000256" key="1">
    <source>
        <dbReference type="ARBA" id="ARBA00022801"/>
    </source>
</evidence>
<dbReference type="Pfam" id="PF01979">
    <property type="entry name" value="Amidohydro_1"/>
    <property type="match status" value="1"/>
</dbReference>
<dbReference type="Gene3D" id="2.30.40.10">
    <property type="entry name" value="Urease, subunit C, domain 1"/>
    <property type="match status" value="1"/>
</dbReference>
<dbReference type="InterPro" id="IPR006680">
    <property type="entry name" value="Amidohydro-rel"/>
</dbReference>
<dbReference type="EMBL" id="VSSQ01020338">
    <property type="protein sequence ID" value="MPM65116.1"/>
    <property type="molecule type" value="Genomic_DNA"/>
</dbReference>
<accession>A0A645BIV1</accession>
<organism evidence="3">
    <name type="scientific">bioreactor metagenome</name>
    <dbReference type="NCBI Taxonomy" id="1076179"/>
    <lineage>
        <taxon>unclassified sequences</taxon>
        <taxon>metagenomes</taxon>
        <taxon>ecological metagenomes</taxon>
    </lineage>
</organism>
<reference evidence="3" key="1">
    <citation type="submission" date="2019-08" db="EMBL/GenBank/DDBJ databases">
        <authorList>
            <person name="Kucharzyk K."/>
            <person name="Murdoch R.W."/>
            <person name="Higgins S."/>
            <person name="Loffler F."/>
        </authorList>
    </citation>
    <scope>NUCLEOTIDE SEQUENCE</scope>
</reference>
<dbReference type="SUPFAM" id="SSF51338">
    <property type="entry name" value="Composite domain of metallo-dependent hydrolases"/>
    <property type="match status" value="1"/>
</dbReference>
<name>A0A645BIV1_9ZZZZ</name>
<keyword evidence="1 3" id="KW-0378">Hydrolase</keyword>